<dbReference type="InterPro" id="IPR000626">
    <property type="entry name" value="Ubiquitin-like_dom"/>
</dbReference>
<feature type="compositionally biased region" description="Polar residues" evidence="5">
    <location>
        <begin position="650"/>
        <end position="660"/>
    </location>
</feature>
<sequence length="1276" mass="141890">MVDTEKNGQSQEKPSNDDQVTSAAEQSDIEDKETHQDHLFQITVKLPHQPYEIPVTVSASEQVQDLRQTIIEQPDTFQYSCFHLEHEGQKINDFVELSEVKGLKAESVIKLIEDPYTEKDARQHTIRVRDLIGAAADRPDTIHGLCAGISLHDSITAPYFNNTQANGETAAPPANPAVGYDFEAQATVQTLLLPRDEPAPKTVKAISVSPWNPPPHSLRTKGHLVYLQLTTLEGEQYQITAHDTGFFVNKSSNTKFDPFPRKEPKGAFAHSLLSLIAKLSPSFDKNFRLLQEYNSRRDPLINFQITHALPSNPWLVAPAEAGLSSHQPDPTRPQETYLVSGLDNADTLRDWNEELQGAKELSSKNMQDRVFRERYLSRTFADYTDSAVRGAVLVAKGEIAPLNPTESSDAQIFIANNVFYSFGADGAEIFTSEGGDAAARVAVGKDVVGVKLVNQLDIAELHTPGTVIVDYLGKRIVCQSIVPGIFKQREPGEHQVDYGGVEGREVVAENEAFVPIFSKLSKALHVKQHAVWDKEGKKHILEGSVETKGLLGTDGRKYVLDLYRLTPPDVKWLEEYWRDVAVGEERPKDADYPHRMVVLRSELVEIYWRTELYKHNARHTESPAKKVEESKTTSETNDENDTKSDGKAKNTPNQSIPEFNLTFNPDVYSGQVPQTEQEKEELAKDEETVRALCAYLRDYAIPELIKDLHEGDVGFPMDGASLARLMHKRGINLRYLGLIAKLAKSQVARLDALFGLAEQEMIARAFKHIAGRYLKNLPASFATTAISHLLNCSLGTGLNESPRVSLDEEVLSFYPEADWSFISVTPKSLITEIEKEVHIRYRHDLDSGWVGHIKHLPLLREFSLKLGLQLLAKEYTFTSDVSPAEPTSVVNGVNGTNGVTHGKKKKKVTNHDQANKSSDSLETKDVYTFEPDDIVNLLPVVKDSCPKSTLADEALEAGRFSIAQNQKELGMELLLESLSLHEQIYGLIHPEVARVYHQLAMVYYNLDQKEAAVELARKAVIVSERTLGLDCNETILSYLNLGLFEHGVGNTVLALAYIKHALELWKLIFGLKHPDSITTINNAAVMLQGLKLFHDSRLWFEKSLEVCEQVSGTNSVNTATLSFQLAQALALDTDAKAAVGRMKDAYNIFLAQLGPDDRNTKESETWLDTLTQNAVTIAKHAKDVQARRQRRVQLTPRVTLGTKPQPQVGQSSIEAANGQRDRATSAAQLDQRSVDELIRFIEGGGEASARSSKKRVPGNPKRRGGSSRTTAPTRSV</sequence>
<comment type="subcellular location">
    <subcellularLocation>
        <location evidence="3">Cytoplasm</location>
    </subcellularLocation>
</comment>
<gene>
    <name evidence="3" type="primary">CLU1</name>
    <name evidence="3" type="synonym">TIF31</name>
    <name evidence="8" type="ORF">GOMPHAMPRED_004592</name>
</gene>
<feature type="compositionally biased region" description="Low complexity" evidence="5">
    <location>
        <begin position="888"/>
        <end position="900"/>
    </location>
</feature>
<comment type="function">
    <text evidence="3">mRNA-binding protein involved in proper cytoplasmic distribution of mitochondria.</text>
</comment>
<feature type="compositionally biased region" description="Basic and acidic residues" evidence="5">
    <location>
        <begin position="909"/>
        <end position="920"/>
    </location>
</feature>
<feature type="region of interest" description="Disordered" evidence="5">
    <location>
        <begin position="888"/>
        <end position="920"/>
    </location>
</feature>
<feature type="region of interest" description="Disordered" evidence="5">
    <location>
        <begin position="1"/>
        <end position="34"/>
    </location>
</feature>
<protein>
    <recommendedName>
        <fullName evidence="3">Clustered mitochondria protein homolog</fullName>
    </recommendedName>
    <alternativeName>
        <fullName evidence="3">Protein TIF31 homolog</fullName>
    </alternativeName>
</protein>
<dbReference type="InterPro" id="IPR007967">
    <property type="entry name" value="GSKIP_dom"/>
</dbReference>
<reference evidence="8" key="1">
    <citation type="submission" date="2021-03" db="EMBL/GenBank/DDBJ databases">
        <authorList>
            <person name="Tagirdzhanova G."/>
        </authorList>
    </citation>
    <scope>NUCLEOTIDE SEQUENCE</scope>
</reference>
<dbReference type="Pfam" id="PF13374">
    <property type="entry name" value="TPR_10"/>
    <property type="match status" value="2"/>
</dbReference>
<feature type="domain" description="Ubiquitin-like" evidence="6">
    <location>
        <begin position="40"/>
        <end position="99"/>
    </location>
</feature>
<evidence type="ECO:0000256" key="2">
    <source>
        <dbReference type="ARBA" id="ARBA00022803"/>
    </source>
</evidence>
<comment type="subunit">
    <text evidence="3">May associate with the eukaryotic translation initiation factor 3 (eIF-3) complex.</text>
</comment>
<keyword evidence="1 3" id="KW-0963">Cytoplasm</keyword>
<dbReference type="InterPro" id="IPR019734">
    <property type="entry name" value="TPR_rpt"/>
</dbReference>
<comment type="similarity">
    <text evidence="3">Belongs to the CLU family.</text>
</comment>
<dbReference type="Pfam" id="PF15044">
    <property type="entry name" value="CLU_N"/>
    <property type="match status" value="1"/>
</dbReference>
<dbReference type="PROSITE" id="PS50005">
    <property type="entry name" value="TPR"/>
    <property type="match status" value="1"/>
</dbReference>
<dbReference type="GO" id="GO:0005737">
    <property type="term" value="C:cytoplasm"/>
    <property type="evidence" value="ECO:0007669"/>
    <property type="project" value="UniProtKB-SubCell"/>
</dbReference>
<evidence type="ECO:0000259" key="7">
    <source>
        <dbReference type="PROSITE" id="PS51823"/>
    </source>
</evidence>
<dbReference type="Gene3D" id="3.30.2280.10">
    <property type="entry name" value="Hypothetical protein (hspc210)"/>
    <property type="match status" value="1"/>
</dbReference>
<evidence type="ECO:0000256" key="4">
    <source>
        <dbReference type="PROSITE-ProRule" id="PRU00339"/>
    </source>
</evidence>
<dbReference type="Pfam" id="PF05303">
    <property type="entry name" value="GSKIP_dom"/>
    <property type="match status" value="1"/>
</dbReference>
<dbReference type="InterPro" id="IPR027523">
    <property type="entry name" value="CLU_prot"/>
</dbReference>
<feature type="compositionally biased region" description="Polar residues" evidence="5">
    <location>
        <begin position="1202"/>
        <end position="1214"/>
    </location>
</feature>
<dbReference type="GO" id="GO:0048312">
    <property type="term" value="P:intracellular distribution of mitochondria"/>
    <property type="evidence" value="ECO:0007669"/>
    <property type="project" value="TreeGrafter"/>
</dbReference>
<feature type="repeat" description="TPR" evidence="4">
    <location>
        <begin position="993"/>
        <end position="1026"/>
    </location>
</feature>
<feature type="compositionally biased region" description="Polar residues" evidence="5">
    <location>
        <begin position="7"/>
        <end position="25"/>
    </location>
</feature>
<dbReference type="EMBL" id="CAJPDQ010000029">
    <property type="protein sequence ID" value="CAF9928116.1"/>
    <property type="molecule type" value="Genomic_DNA"/>
</dbReference>
<proteinExistence type="inferred from homology"/>
<dbReference type="InterPro" id="IPR028275">
    <property type="entry name" value="CLU_N"/>
</dbReference>
<dbReference type="AlphaFoldDB" id="A0A8H3FVF0"/>
<dbReference type="Pfam" id="PF13424">
    <property type="entry name" value="TPR_12"/>
    <property type="match status" value="1"/>
</dbReference>
<dbReference type="CDD" id="cd15466">
    <property type="entry name" value="CLU-central"/>
    <property type="match status" value="1"/>
</dbReference>
<feature type="region of interest" description="Disordered" evidence="5">
    <location>
        <begin position="1243"/>
        <end position="1276"/>
    </location>
</feature>
<dbReference type="SUPFAM" id="SSF103107">
    <property type="entry name" value="Hypothetical protein c14orf129, hspc210"/>
    <property type="match status" value="1"/>
</dbReference>
<dbReference type="GO" id="GO:0003729">
    <property type="term" value="F:mRNA binding"/>
    <property type="evidence" value="ECO:0007669"/>
    <property type="project" value="TreeGrafter"/>
</dbReference>
<dbReference type="PROSITE" id="PS51823">
    <property type="entry name" value="CLU"/>
    <property type="match status" value="1"/>
</dbReference>
<evidence type="ECO:0000256" key="1">
    <source>
        <dbReference type="ARBA" id="ARBA00022490"/>
    </source>
</evidence>
<feature type="compositionally biased region" description="Basic and acidic residues" evidence="5">
    <location>
        <begin position="618"/>
        <end position="632"/>
    </location>
</feature>
<accession>A0A8H3FVF0</accession>
<dbReference type="Proteomes" id="UP000664169">
    <property type="component" value="Unassembled WGS sequence"/>
</dbReference>
<dbReference type="InterPro" id="IPR033646">
    <property type="entry name" value="CLU-central"/>
</dbReference>
<keyword evidence="3" id="KW-0694">RNA-binding</keyword>
<evidence type="ECO:0000256" key="3">
    <source>
        <dbReference type="HAMAP-Rule" id="MF_03013"/>
    </source>
</evidence>
<feature type="region of interest" description="Disordered" evidence="5">
    <location>
        <begin position="1181"/>
        <end position="1230"/>
    </location>
</feature>
<dbReference type="PANTHER" id="PTHR12601:SF6">
    <property type="entry name" value="CLUSTERED MITOCHONDRIA PROTEIN HOMOLOG"/>
    <property type="match status" value="1"/>
</dbReference>
<dbReference type="InterPro" id="IPR011990">
    <property type="entry name" value="TPR-like_helical_dom_sf"/>
</dbReference>
<dbReference type="FunFam" id="3.30.2280.10:FF:000002">
    <property type="entry name" value="Clustered mitochondria protein homolog"/>
    <property type="match status" value="1"/>
</dbReference>
<feature type="compositionally biased region" description="Basic residues" evidence="5">
    <location>
        <begin position="1251"/>
        <end position="1265"/>
    </location>
</feature>
<dbReference type="SMART" id="SM00028">
    <property type="entry name" value="TPR"/>
    <property type="match status" value="3"/>
</dbReference>
<feature type="region of interest" description="Disordered" evidence="5">
    <location>
        <begin position="618"/>
        <end position="660"/>
    </location>
</feature>
<name>A0A8H3FVF0_9LECA</name>
<dbReference type="PROSITE" id="PS50053">
    <property type="entry name" value="UBIQUITIN_2"/>
    <property type="match status" value="1"/>
</dbReference>
<dbReference type="SUPFAM" id="SSF48452">
    <property type="entry name" value="TPR-like"/>
    <property type="match status" value="2"/>
</dbReference>
<evidence type="ECO:0000313" key="9">
    <source>
        <dbReference type="Proteomes" id="UP000664169"/>
    </source>
</evidence>
<dbReference type="InterPro" id="IPR023231">
    <property type="entry name" value="GSKIP_dom_sf"/>
</dbReference>
<feature type="compositionally biased region" description="Polar residues" evidence="5">
    <location>
        <begin position="1266"/>
        <end position="1276"/>
    </location>
</feature>
<evidence type="ECO:0000259" key="6">
    <source>
        <dbReference type="PROSITE" id="PS50053"/>
    </source>
</evidence>
<keyword evidence="9" id="KW-1185">Reference proteome</keyword>
<dbReference type="Gene3D" id="1.25.40.10">
    <property type="entry name" value="Tetratricopeptide repeat domain"/>
    <property type="match status" value="1"/>
</dbReference>
<evidence type="ECO:0000256" key="5">
    <source>
        <dbReference type="SAM" id="MobiDB-lite"/>
    </source>
</evidence>
<evidence type="ECO:0000313" key="8">
    <source>
        <dbReference type="EMBL" id="CAF9928116.1"/>
    </source>
</evidence>
<dbReference type="PANTHER" id="PTHR12601">
    <property type="entry name" value="EUKARYOTIC TRANSLATION INITIATION FACTOR 3 SUBUNIT EIF-3"/>
    <property type="match status" value="1"/>
</dbReference>
<feature type="domain" description="Clu" evidence="7">
    <location>
        <begin position="329"/>
        <end position="573"/>
    </location>
</feature>
<dbReference type="GO" id="GO:0007005">
    <property type="term" value="P:mitochondrion organization"/>
    <property type="evidence" value="ECO:0007669"/>
    <property type="project" value="UniProtKB-UniRule"/>
</dbReference>
<dbReference type="OrthoDB" id="1414216at2759"/>
<dbReference type="Pfam" id="PF13236">
    <property type="entry name" value="CLU"/>
    <property type="match status" value="1"/>
</dbReference>
<dbReference type="Pfam" id="PF12807">
    <property type="entry name" value="eIF3_p135"/>
    <property type="match status" value="1"/>
</dbReference>
<comment type="caution">
    <text evidence="8">The sequence shown here is derived from an EMBL/GenBank/DDBJ whole genome shotgun (WGS) entry which is preliminary data.</text>
</comment>
<dbReference type="FunFam" id="1.25.40.10:FF:000293">
    <property type="entry name" value="Clustered mitochondria protein homolog"/>
    <property type="match status" value="1"/>
</dbReference>
<dbReference type="InterPro" id="IPR025697">
    <property type="entry name" value="CLU_dom"/>
</dbReference>
<keyword evidence="2 4" id="KW-0802">TPR repeat</keyword>
<organism evidence="8 9">
    <name type="scientific">Gomphillus americanus</name>
    <dbReference type="NCBI Taxonomy" id="1940652"/>
    <lineage>
        <taxon>Eukaryota</taxon>
        <taxon>Fungi</taxon>
        <taxon>Dikarya</taxon>
        <taxon>Ascomycota</taxon>
        <taxon>Pezizomycotina</taxon>
        <taxon>Lecanoromycetes</taxon>
        <taxon>OSLEUM clade</taxon>
        <taxon>Ostropomycetidae</taxon>
        <taxon>Ostropales</taxon>
        <taxon>Graphidaceae</taxon>
        <taxon>Gomphilloideae</taxon>
        <taxon>Gomphillus</taxon>
    </lineage>
</organism>
<dbReference type="HAMAP" id="MF_03013">
    <property type="entry name" value="CLU"/>
    <property type="match status" value="1"/>
</dbReference>